<dbReference type="PANTHER" id="PTHR11927:SF9">
    <property type="entry name" value="L-FUCOSYLTRANSFERASE"/>
    <property type="match status" value="1"/>
</dbReference>
<keyword evidence="1" id="KW-0328">Glycosyltransferase</keyword>
<gene>
    <name evidence="3" type="ORF">S01H1_76150</name>
</gene>
<sequence>LLNQFNIKPSFSSIESLKFVKFQYQEPDSMEYDPNFWSIENGTDITGFFQSTLYFSDFSDQVKKELTPLNHWIEASQEIITKIKKENSGHDLVSLHMRRGDNTDGTDENPLYVDMYGQNGGFSWDSTYGSYLSNAIDFFKNKKVKFIVFTGGSKWTDDNSTDLSWCRKHFTDDCFVFPPYSSTMLDFSLIMNCDHNIISHISSFGWWASYLNPNKNKTVIAPRNYHFENPNYDHRLG</sequence>
<dbReference type="GO" id="GO:0016020">
    <property type="term" value="C:membrane"/>
    <property type="evidence" value="ECO:0007669"/>
    <property type="project" value="InterPro"/>
</dbReference>
<name>X0YBG4_9ZZZZ</name>
<evidence type="ECO:0000313" key="3">
    <source>
        <dbReference type="EMBL" id="GAG53174.1"/>
    </source>
</evidence>
<dbReference type="CDD" id="cd11301">
    <property type="entry name" value="Fut1_Fut2_like"/>
    <property type="match status" value="1"/>
</dbReference>
<dbReference type="GO" id="GO:0008107">
    <property type="term" value="F:galactoside 2-alpha-L-fucosyltransferase activity"/>
    <property type="evidence" value="ECO:0007669"/>
    <property type="project" value="InterPro"/>
</dbReference>
<evidence type="ECO:0000256" key="1">
    <source>
        <dbReference type="ARBA" id="ARBA00022676"/>
    </source>
</evidence>
<dbReference type="PANTHER" id="PTHR11927">
    <property type="entry name" value="GALACTOSIDE 2-L-FUCOSYLTRANSFERASE"/>
    <property type="match status" value="1"/>
</dbReference>
<feature type="non-terminal residue" evidence="3">
    <location>
        <position position="1"/>
    </location>
</feature>
<dbReference type="AlphaFoldDB" id="X0YBG4"/>
<evidence type="ECO:0008006" key="4">
    <source>
        <dbReference type="Google" id="ProtNLM"/>
    </source>
</evidence>
<organism evidence="3">
    <name type="scientific">marine sediment metagenome</name>
    <dbReference type="NCBI Taxonomy" id="412755"/>
    <lineage>
        <taxon>unclassified sequences</taxon>
        <taxon>metagenomes</taxon>
        <taxon>ecological metagenomes</taxon>
    </lineage>
</organism>
<protein>
    <recommendedName>
        <fullName evidence="4">Alpha-1,2-fucosyltransferase</fullName>
    </recommendedName>
</protein>
<accession>X0YBG4</accession>
<proteinExistence type="predicted"/>
<dbReference type="InterPro" id="IPR002516">
    <property type="entry name" value="Glyco_trans_11"/>
</dbReference>
<dbReference type="GO" id="GO:0005975">
    <property type="term" value="P:carbohydrate metabolic process"/>
    <property type="evidence" value="ECO:0007669"/>
    <property type="project" value="InterPro"/>
</dbReference>
<dbReference type="Gene3D" id="3.40.50.11350">
    <property type="match status" value="1"/>
</dbReference>
<reference evidence="3" key="1">
    <citation type="journal article" date="2014" name="Front. Microbiol.">
        <title>High frequency of phylogenetically diverse reductive dehalogenase-homologous genes in deep subseafloor sedimentary metagenomes.</title>
        <authorList>
            <person name="Kawai M."/>
            <person name="Futagami T."/>
            <person name="Toyoda A."/>
            <person name="Takaki Y."/>
            <person name="Nishi S."/>
            <person name="Hori S."/>
            <person name="Arai W."/>
            <person name="Tsubouchi T."/>
            <person name="Morono Y."/>
            <person name="Uchiyama I."/>
            <person name="Ito T."/>
            <person name="Fujiyama A."/>
            <person name="Inagaki F."/>
            <person name="Takami H."/>
        </authorList>
    </citation>
    <scope>NUCLEOTIDE SEQUENCE</scope>
    <source>
        <strain evidence="3">Expedition CK06-06</strain>
    </source>
</reference>
<evidence type="ECO:0000256" key="2">
    <source>
        <dbReference type="ARBA" id="ARBA00022679"/>
    </source>
</evidence>
<dbReference type="Pfam" id="PF01531">
    <property type="entry name" value="Glyco_transf_11"/>
    <property type="match status" value="1"/>
</dbReference>
<dbReference type="EMBL" id="BARS01051088">
    <property type="protein sequence ID" value="GAG53174.1"/>
    <property type="molecule type" value="Genomic_DNA"/>
</dbReference>
<keyword evidence="2" id="KW-0808">Transferase</keyword>
<comment type="caution">
    <text evidence="3">The sequence shown here is derived from an EMBL/GenBank/DDBJ whole genome shotgun (WGS) entry which is preliminary data.</text>
</comment>
<feature type="non-terminal residue" evidence="3">
    <location>
        <position position="237"/>
    </location>
</feature>